<dbReference type="InterPro" id="IPR012675">
    <property type="entry name" value="Beta-grasp_dom_sf"/>
</dbReference>
<comment type="cofactor">
    <cofactor evidence="1">
        <name>FMN</name>
        <dbReference type="ChEBI" id="CHEBI:58210"/>
    </cofactor>
</comment>
<name>A0ABU1VFX9_9BURK</name>
<evidence type="ECO:0000256" key="2">
    <source>
        <dbReference type="ARBA" id="ARBA00022630"/>
    </source>
</evidence>
<dbReference type="PROSITE" id="PS51384">
    <property type="entry name" value="FAD_FR"/>
    <property type="match status" value="1"/>
</dbReference>
<reference evidence="11 12" key="1">
    <citation type="submission" date="2023-07" db="EMBL/GenBank/DDBJ databases">
        <title>Sorghum-associated microbial communities from plants grown in Nebraska, USA.</title>
        <authorList>
            <person name="Schachtman D."/>
        </authorList>
    </citation>
    <scope>NUCLEOTIDE SEQUENCE [LARGE SCALE GENOMIC DNA]</scope>
    <source>
        <strain evidence="11 12">BE240</strain>
    </source>
</reference>
<dbReference type="RefSeq" id="WP_204735135.1">
    <property type="nucleotide sequence ID" value="NZ_JAVDWE010000013.1"/>
</dbReference>
<evidence type="ECO:0000256" key="7">
    <source>
        <dbReference type="ARBA" id="ARBA00023004"/>
    </source>
</evidence>
<evidence type="ECO:0000259" key="10">
    <source>
        <dbReference type="PROSITE" id="PS51384"/>
    </source>
</evidence>
<dbReference type="InterPro" id="IPR036010">
    <property type="entry name" value="2Fe-2S_ferredoxin-like_sf"/>
</dbReference>
<evidence type="ECO:0000256" key="8">
    <source>
        <dbReference type="ARBA" id="ARBA00023014"/>
    </source>
</evidence>
<evidence type="ECO:0000256" key="5">
    <source>
        <dbReference type="ARBA" id="ARBA00022723"/>
    </source>
</evidence>
<sequence length="324" mass="34630">MSSSTLQALVFNLRHEATGIASVELRPVAPASAFPPVEAGAHIDLHLGNGLVRSYSLTNPGESHRYVVAVLNDKRSRGGSRYVHEQLRVGQTLTIGAPRNHFRLDETAPKSVLLAGGIGITPVYAMLQRLSVLRQPAHLIYCARSRAEAAFLASVESLVSASPSVLSVQYHFDDEHGTPPDLPRLLAGHDRGTHFYCCGPGPMLDAYERACEQLGQTHVHLERFAATAPVAPSVPATGYSVELRKSGKTVHVAPGVALLDAMLDAGLNPEYSCREGVCGACETKVIAGDVDHRDHLLSTQERAANKSMMICVSGCRSGSLVLDA</sequence>
<dbReference type="InterPro" id="IPR050415">
    <property type="entry name" value="MRET"/>
</dbReference>
<feature type="domain" description="FAD-binding FR-type" evidence="10">
    <location>
        <begin position="3"/>
        <end position="105"/>
    </location>
</feature>
<dbReference type="CDD" id="cd06185">
    <property type="entry name" value="PDR_like"/>
    <property type="match status" value="1"/>
</dbReference>
<keyword evidence="7" id="KW-0408">Iron</keyword>
<keyword evidence="6" id="KW-0560">Oxidoreductase</keyword>
<keyword evidence="5" id="KW-0479">Metal-binding</keyword>
<evidence type="ECO:0000313" key="12">
    <source>
        <dbReference type="Proteomes" id="UP001265550"/>
    </source>
</evidence>
<keyword evidence="12" id="KW-1185">Reference proteome</keyword>
<dbReference type="Gene3D" id="3.40.50.80">
    <property type="entry name" value="Nucleotide-binding domain of ferredoxin-NADP reductase (FNR) module"/>
    <property type="match status" value="1"/>
</dbReference>
<dbReference type="InterPro" id="IPR017938">
    <property type="entry name" value="Riboflavin_synthase-like_b-brl"/>
</dbReference>
<dbReference type="InterPro" id="IPR001041">
    <property type="entry name" value="2Fe-2S_ferredoxin-type"/>
</dbReference>
<dbReference type="CDD" id="cd00207">
    <property type="entry name" value="fer2"/>
    <property type="match status" value="1"/>
</dbReference>
<dbReference type="InterPro" id="IPR017927">
    <property type="entry name" value="FAD-bd_FR_type"/>
</dbReference>
<accession>A0ABU1VFX9</accession>
<evidence type="ECO:0000256" key="1">
    <source>
        <dbReference type="ARBA" id="ARBA00001917"/>
    </source>
</evidence>
<dbReference type="InterPro" id="IPR054582">
    <property type="entry name" value="DmmA-like_N"/>
</dbReference>
<dbReference type="Proteomes" id="UP001265550">
    <property type="component" value="Unassembled WGS sequence"/>
</dbReference>
<dbReference type="Pfam" id="PF00111">
    <property type="entry name" value="Fer2"/>
    <property type="match status" value="1"/>
</dbReference>
<organism evidence="11 12">
    <name type="scientific">Hydrogenophaga laconesensis</name>
    <dbReference type="NCBI Taxonomy" id="1805971"/>
    <lineage>
        <taxon>Bacteria</taxon>
        <taxon>Pseudomonadati</taxon>
        <taxon>Pseudomonadota</taxon>
        <taxon>Betaproteobacteria</taxon>
        <taxon>Burkholderiales</taxon>
        <taxon>Comamonadaceae</taxon>
        <taxon>Hydrogenophaga</taxon>
    </lineage>
</organism>
<dbReference type="InterPro" id="IPR006058">
    <property type="entry name" value="2Fe2S_fd_BS"/>
</dbReference>
<dbReference type="Pfam" id="PF22290">
    <property type="entry name" value="DmmA-like_N"/>
    <property type="match status" value="1"/>
</dbReference>
<evidence type="ECO:0000259" key="9">
    <source>
        <dbReference type="PROSITE" id="PS51085"/>
    </source>
</evidence>
<feature type="domain" description="2Fe-2S ferredoxin-type" evidence="9">
    <location>
        <begin position="239"/>
        <end position="324"/>
    </location>
</feature>
<dbReference type="Gene3D" id="2.40.30.10">
    <property type="entry name" value="Translation factors"/>
    <property type="match status" value="1"/>
</dbReference>
<dbReference type="InterPro" id="IPR039261">
    <property type="entry name" value="FNR_nucleotide-bd"/>
</dbReference>
<evidence type="ECO:0000256" key="3">
    <source>
        <dbReference type="ARBA" id="ARBA00022643"/>
    </source>
</evidence>
<keyword evidence="2" id="KW-0285">Flavoprotein</keyword>
<evidence type="ECO:0000313" key="11">
    <source>
        <dbReference type="EMBL" id="MDR7096367.1"/>
    </source>
</evidence>
<dbReference type="SUPFAM" id="SSF54292">
    <property type="entry name" value="2Fe-2S ferredoxin-like"/>
    <property type="match status" value="1"/>
</dbReference>
<dbReference type="EMBL" id="JAVDWE010000013">
    <property type="protein sequence ID" value="MDR7096367.1"/>
    <property type="molecule type" value="Genomic_DNA"/>
</dbReference>
<dbReference type="PANTHER" id="PTHR47354">
    <property type="entry name" value="NADH OXIDOREDUCTASE HCR"/>
    <property type="match status" value="1"/>
</dbReference>
<dbReference type="Gene3D" id="3.10.20.30">
    <property type="match status" value="1"/>
</dbReference>
<keyword evidence="4" id="KW-0001">2Fe-2S</keyword>
<dbReference type="SUPFAM" id="SSF63380">
    <property type="entry name" value="Riboflavin synthase domain-like"/>
    <property type="match status" value="1"/>
</dbReference>
<keyword evidence="8" id="KW-0411">Iron-sulfur</keyword>
<dbReference type="PRINTS" id="PR00409">
    <property type="entry name" value="PHDIOXRDTASE"/>
</dbReference>
<dbReference type="PROSITE" id="PS51085">
    <property type="entry name" value="2FE2S_FER_2"/>
    <property type="match status" value="1"/>
</dbReference>
<dbReference type="SUPFAM" id="SSF52343">
    <property type="entry name" value="Ferredoxin reductase-like, C-terminal NADP-linked domain"/>
    <property type="match status" value="1"/>
</dbReference>
<proteinExistence type="predicted"/>
<keyword evidence="3" id="KW-0288">FMN</keyword>
<gene>
    <name evidence="11" type="ORF">J2X09_004124</name>
</gene>
<protein>
    <submittedName>
        <fullName evidence="11">Ferredoxin-NADP reductase</fullName>
    </submittedName>
</protein>
<evidence type="ECO:0000256" key="4">
    <source>
        <dbReference type="ARBA" id="ARBA00022714"/>
    </source>
</evidence>
<comment type="caution">
    <text evidence="11">The sequence shown here is derived from an EMBL/GenBank/DDBJ whole genome shotgun (WGS) entry which is preliminary data.</text>
</comment>
<dbReference type="PROSITE" id="PS00197">
    <property type="entry name" value="2FE2S_FER_1"/>
    <property type="match status" value="1"/>
</dbReference>
<dbReference type="PANTHER" id="PTHR47354:SF1">
    <property type="entry name" value="CARNITINE MONOOXYGENASE REDUCTASE SUBUNIT"/>
    <property type="match status" value="1"/>
</dbReference>
<evidence type="ECO:0000256" key="6">
    <source>
        <dbReference type="ARBA" id="ARBA00023002"/>
    </source>
</evidence>